<evidence type="ECO:0000256" key="1">
    <source>
        <dbReference type="ARBA" id="ARBA00008857"/>
    </source>
</evidence>
<dbReference type="PROSITE" id="PS51898">
    <property type="entry name" value="TYR_RECOMBINASE"/>
    <property type="match status" value="1"/>
</dbReference>
<dbReference type="CDD" id="cd01189">
    <property type="entry name" value="INT_ICEBs1_C_like"/>
    <property type="match status" value="1"/>
</dbReference>
<dbReference type="InterPro" id="IPR050090">
    <property type="entry name" value="Tyrosine_recombinase_XerCD"/>
</dbReference>
<dbReference type="GO" id="GO:0003677">
    <property type="term" value="F:DNA binding"/>
    <property type="evidence" value="ECO:0007669"/>
    <property type="project" value="UniProtKB-KW"/>
</dbReference>
<evidence type="ECO:0000259" key="4">
    <source>
        <dbReference type="PROSITE" id="PS50943"/>
    </source>
</evidence>
<evidence type="ECO:0000313" key="6">
    <source>
        <dbReference type="EMBL" id="KMW23729.1"/>
    </source>
</evidence>
<dbReference type="SUPFAM" id="SSF47413">
    <property type="entry name" value="lambda repressor-like DNA-binding domains"/>
    <property type="match status" value="1"/>
</dbReference>
<protein>
    <recommendedName>
        <fullName evidence="8">Tyr recombinase domain-containing protein</fullName>
    </recommendedName>
</protein>
<evidence type="ECO:0000256" key="3">
    <source>
        <dbReference type="ARBA" id="ARBA00023172"/>
    </source>
</evidence>
<dbReference type="InterPro" id="IPR010998">
    <property type="entry name" value="Integrase_recombinase_N"/>
</dbReference>
<dbReference type="Gene3D" id="1.10.150.130">
    <property type="match status" value="1"/>
</dbReference>
<dbReference type="PROSITE" id="PS50943">
    <property type="entry name" value="HTH_CROC1"/>
    <property type="match status" value="1"/>
</dbReference>
<dbReference type="Gene3D" id="1.10.260.40">
    <property type="entry name" value="lambda repressor-like DNA-binding domains"/>
    <property type="match status" value="1"/>
</dbReference>
<dbReference type="SUPFAM" id="SSF56349">
    <property type="entry name" value="DNA breaking-rejoining enzymes"/>
    <property type="match status" value="1"/>
</dbReference>
<proteinExistence type="inferred from homology"/>
<dbReference type="EMBL" id="ADLK01000005">
    <property type="protein sequence ID" value="KMW23729.1"/>
    <property type="molecule type" value="Genomic_DNA"/>
</dbReference>
<dbReference type="OrthoDB" id="111144at2"/>
<dbReference type="Gene3D" id="1.10.443.10">
    <property type="entry name" value="Intergrase catalytic core"/>
    <property type="match status" value="1"/>
</dbReference>
<comment type="caution">
    <text evidence="6">The sequence shown here is derived from an EMBL/GenBank/DDBJ whole genome shotgun (WGS) entry which is preliminary data.</text>
</comment>
<organism evidence="6 7">
    <name type="scientific">[Clostridium] citroniae WAL-19142</name>
    <dbReference type="NCBI Taxonomy" id="742734"/>
    <lineage>
        <taxon>Bacteria</taxon>
        <taxon>Bacillati</taxon>
        <taxon>Bacillota</taxon>
        <taxon>Clostridia</taxon>
        <taxon>Lachnospirales</taxon>
        <taxon>Lachnospiraceae</taxon>
        <taxon>Enterocloster</taxon>
    </lineage>
</organism>
<evidence type="ECO:0000259" key="5">
    <source>
        <dbReference type="PROSITE" id="PS51898"/>
    </source>
</evidence>
<dbReference type="InterPro" id="IPR001387">
    <property type="entry name" value="Cro/C1-type_HTH"/>
</dbReference>
<dbReference type="PANTHER" id="PTHR30349:SF41">
    <property type="entry name" value="INTEGRASE_RECOMBINASE PROTEIN MJ0367-RELATED"/>
    <property type="match status" value="1"/>
</dbReference>
<dbReference type="GO" id="GO:0006310">
    <property type="term" value="P:DNA recombination"/>
    <property type="evidence" value="ECO:0007669"/>
    <property type="project" value="UniProtKB-KW"/>
</dbReference>
<dbReference type="AlphaFoldDB" id="A0A0J9CGH2"/>
<dbReference type="GeneID" id="93165721"/>
<dbReference type="InterPro" id="IPR002104">
    <property type="entry name" value="Integrase_catalytic"/>
</dbReference>
<dbReference type="Pfam" id="PF13443">
    <property type="entry name" value="HTH_26"/>
    <property type="match status" value="1"/>
</dbReference>
<dbReference type="InterPro" id="IPR010982">
    <property type="entry name" value="Lambda_DNA-bd_dom_sf"/>
</dbReference>
<sequence length="464" mass="53018">MATAVPYKDKDGNIISYQIQVFRGRDSTGKKLKPYTESWKVPETYKSDKAIKKALEKEMGAFEAKCKEGRISIDTSTLSEYCRRYIELKSGNKKKSVAFYNSLLPRIDTEIGFIRMDKLKAKHLDDFYLKLQQEGIRKDTKAVAKDSLIIERNKRKLTNKALSDMTGLTPTTVGIAMKKRHVNLATADKLSKALEKDVSDLFEIIPLGDKEGLSAKTIGHYHTFIHSVLEMACQKGDLAINVASRATPPAIVKKEAEYLEIDDIIRIRECLEKYPMKYRVMVCLLVDTGVRRGELFGIRWPVIDFDKKQILIDRNIQRLKGIGLYADTPKGKKSRVVSISDEMTRLLKEYQEYQKKELFYVEDSDYNKEQYLFIQENGNVMDPHSLNHWIIDFQKAENLPHIYPHKFRHSQASILLYSGIDIVTVAGRLGHAQSSTTGNLYGHILRHADRRASDAVASALYGKR</sequence>
<dbReference type="GO" id="GO:0015074">
    <property type="term" value="P:DNA integration"/>
    <property type="evidence" value="ECO:0007669"/>
    <property type="project" value="InterPro"/>
</dbReference>
<dbReference type="InterPro" id="IPR011010">
    <property type="entry name" value="DNA_brk_join_enz"/>
</dbReference>
<dbReference type="InterPro" id="IPR013762">
    <property type="entry name" value="Integrase-like_cat_sf"/>
</dbReference>
<keyword evidence="3" id="KW-0233">DNA recombination</keyword>
<evidence type="ECO:0000313" key="7">
    <source>
        <dbReference type="Proteomes" id="UP000037392"/>
    </source>
</evidence>
<comment type="similarity">
    <text evidence="1">Belongs to the 'phage' integrase family.</text>
</comment>
<evidence type="ECO:0000256" key="2">
    <source>
        <dbReference type="ARBA" id="ARBA00023125"/>
    </source>
</evidence>
<dbReference type="RefSeq" id="WP_048929329.1">
    <property type="nucleotide sequence ID" value="NZ_KQ235876.1"/>
</dbReference>
<gene>
    <name evidence="6" type="ORF">HMPREF9470_00945</name>
</gene>
<feature type="domain" description="HTH cro/C1-type" evidence="4">
    <location>
        <begin position="148"/>
        <end position="201"/>
    </location>
</feature>
<reference evidence="6 7" key="1">
    <citation type="submission" date="2011-04" db="EMBL/GenBank/DDBJ databases">
        <title>The Genome Sequence of Clostridium citroniae WAL-19142.</title>
        <authorList>
            <consortium name="The Broad Institute Genome Sequencing Platform"/>
            <person name="Earl A."/>
            <person name="Ward D."/>
            <person name="Feldgarden M."/>
            <person name="Gevers D."/>
            <person name="Warren Y.A."/>
            <person name="Tyrrell K.L."/>
            <person name="Citron D.M."/>
            <person name="Goldstein E.J."/>
            <person name="Daigneault M."/>
            <person name="Allen-Vercoe E."/>
            <person name="Young S.K."/>
            <person name="Zeng Q."/>
            <person name="Gargeya S."/>
            <person name="Fitzgerald M."/>
            <person name="Haas B."/>
            <person name="Abouelleil A."/>
            <person name="Alvarado L."/>
            <person name="Arachchi H.M."/>
            <person name="Berlin A."/>
            <person name="Brown A."/>
            <person name="Chapman S.B."/>
            <person name="Chen Z."/>
            <person name="Dunbar C."/>
            <person name="Freedman E."/>
            <person name="Gearin G."/>
            <person name="Gellesch M."/>
            <person name="Goldberg J."/>
            <person name="Griggs A."/>
            <person name="Gujja S."/>
            <person name="Heilman E.R."/>
            <person name="Heiman D."/>
            <person name="Howarth C."/>
            <person name="Larson L."/>
            <person name="Lui A."/>
            <person name="MacDonald P.J."/>
            <person name="Mehta T."/>
            <person name="Montmayeur A."/>
            <person name="Murphy C."/>
            <person name="Neiman D."/>
            <person name="Pearson M."/>
            <person name="Priest M."/>
            <person name="Roberts A."/>
            <person name="Saif S."/>
            <person name="Shea T."/>
            <person name="Shenoy N."/>
            <person name="Sisk P."/>
            <person name="Stolte C."/>
            <person name="Sykes S."/>
            <person name="White J."/>
            <person name="Yandava C."/>
            <person name="Wortman J."/>
            <person name="Nusbaum C."/>
            <person name="Birren B."/>
        </authorList>
    </citation>
    <scope>NUCLEOTIDE SEQUENCE [LARGE SCALE GENOMIC DNA]</scope>
    <source>
        <strain evidence="6 7">WAL-19142</strain>
    </source>
</reference>
<name>A0A0J9CGH2_9FIRM</name>
<dbReference type="Proteomes" id="UP000037392">
    <property type="component" value="Unassembled WGS sequence"/>
</dbReference>
<accession>A0A0J9CGH2</accession>
<keyword evidence="2" id="KW-0238">DNA-binding</keyword>
<dbReference type="Pfam" id="PF00589">
    <property type="entry name" value="Phage_integrase"/>
    <property type="match status" value="1"/>
</dbReference>
<dbReference type="PANTHER" id="PTHR30349">
    <property type="entry name" value="PHAGE INTEGRASE-RELATED"/>
    <property type="match status" value="1"/>
</dbReference>
<dbReference type="PATRIC" id="fig|742734.4.peg.1000"/>
<feature type="domain" description="Tyr recombinase" evidence="5">
    <location>
        <begin position="254"/>
        <end position="454"/>
    </location>
</feature>
<evidence type="ECO:0008006" key="8">
    <source>
        <dbReference type="Google" id="ProtNLM"/>
    </source>
</evidence>